<feature type="compositionally biased region" description="Low complexity" evidence="1">
    <location>
        <begin position="121"/>
        <end position="138"/>
    </location>
</feature>
<dbReference type="PANTHER" id="PTHR45427:SF1">
    <property type="entry name" value="MUCIN-15"/>
    <property type="match status" value="1"/>
</dbReference>
<dbReference type="AlphaFoldDB" id="A0AAV1PUE0"/>
<feature type="region of interest" description="Disordered" evidence="1">
    <location>
        <begin position="256"/>
        <end position="317"/>
    </location>
</feature>
<keyword evidence="2" id="KW-1133">Transmembrane helix</keyword>
<sequence length="406" mass="43467">MGQHLKITVVLLLLVQAFHLAALQDSTDSPGRTIDKSWLRDVAKKTVEHQNAAADEVTQDEQGTDYSSGVASGSMVIENEIEENETSLGKSASETSNDLTAVKPTQPPAFPNATTKRPELTNASATTDSSNSSQTNMTETEEEFNNATTPQNSTTEPMSQNSTIHPIPQNSTIHPIPQNSTVHPIPQNSTIHPIPQNSTIHPIPQNSTGAPDFSNRTDLQTTSSAPETNATQELTTKSNEDRGLINITTIVTTTAPHINKTSTMSSATTTSPSETAETIPKTTTTPAPNTPEKANLTDKNAASGGSSERGLASDTHKSKRHGAWGAVLGTAVAVAFVGLVAYVILKKKHQKGFTHRKLVEEFPSDPVLTLDNSEPLDLNYGGSAYYNPALQGDDIQMTNFPGRHRN</sequence>
<keyword evidence="2" id="KW-0472">Membrane</keyword>
<name>A0AAV1PUE0_SCOSC</name>
<feature type="region of interest" description="Disordered" evidence="1">
    <location>
        <begin position="50"/>
        <end position="70"/>
    </location>
</feature>
<evidence type="ECO:0000313" key="5">
    <source>
        <dbReference type="Proteomes" id="UP001314229"/>
    </source>
</evidence>
<feature type="compositionally biased region" description="Polar residues" evidence="1">
    <location>
        <begin position="86"/>
        <end position="99"/>
    </location>
</feature>
<protein>
    <submittedName>
        <fullName evidence="4">Mucin-15</fullName>
    </submittedName>
</protein>
<evidence type="ECO:0000313" key="4">
    <source>
        <dbReference type="EMBL" id="CAK6974913.1"/>
    </source>
</evidence>
<feature type="region of interest" description="Disordered" evidence="1">
    <location>
        <begin position="82"/>
        <end position="241"/>
    </location>
</feature>
<organism evidence="4 5">
    <name type="scientific">Scomber scombrus</name>
    <name type="common">Atlantic mackerel</name>
    <name type="synonym">Scomber vernalis</name>
    <dbReference type="NCBI Taxonomy" id="13677"/>
    <lineage>
        <taxon>Eukaryota</taxon>
        <taxon>Metazoa</taxon>
        <taxon>Chordata</taxon>
        <taxon>Craniata</taxon>
        <taxon>Vertebrata</taxon>
        <taxon>Euteleostomi</taxon>
        <taxon>Actinopterygii</taxon>
        <taxon>Neopterygii</taxon>
        <taxon>Teleostei</taxon>
        <taxon>Neoteleostei</taxon>
        <taxon>Acanthomorphata</taxon>
        <taxon>Pelagiaria</taxon>
        <taxon>Scombriformes</taxon>
        <taxon>Scombridae</taxon>
        <taxon>Scomber</taxon>
    </lineage>
</organism>
<feature type="transmembrane region" description="Helical" evidence="2">
    <location>
        <begin position="323"/>
        <end position="345"/>
    </location>
</feature>
<reference evidence="4 5" key="1">
    <citation type="submission" date="2024-01" db="EMBL/GenBank/DDBJ databases">
        <authorList>
            <person name="Alioto T."/>
            <person name="Alioto T."/>
            <person name="Gomez Garrido J."/>
        </authorList>
    </citation>
    <scope>NUCLEOTIDE SEQUENCE [LARGE SCALE GENOMIC DNA]</scope>
</reference>
<evidence type="ECO:0000256" key="2">
    <source>
        <dbReference type="SAM" id="Phobius"/>
    </source>
</evidence>
<gene>
    <name evidence="4" type="ORF">FSCOSCO3_A036286</name>
</gene>
<feature type="compositionally biased region" description="Polar residues" evidence="1">
    <location>
        <begin position="150"/>
        <end position="237"/>
    </location>
</feature>
<keyword evidence="5" id="KW-1185">Reference proteome</keyword>
<accession>A0AAV1PUE0</accession>
<keyword evidence="3" id="KW-0732">Signal</keyword>
<keyword evidence="2" id="KW-0812">Transmembrane</keyword>
<feature type="chain" id="PRO_5043561647" evidence="3">
    <location>
        <begin position="24"/>
        <end position="406"/>
    </location>
</feature>
<dbReference type="Pfam" id="PF15672">
    <property type="entry name" value="Mucin15"/>
    <property type="match status" value="1"/>
</dbReference>
<proteinExistence type="predicted"/>
<dbReference type="PANTHER" id="PTHR45427">
    <property type="entry name" value="MUCIN-15"/>
    <property type="match status" value="1"/>
</dbReference>
<dbReference type="InterPro" id="IPR031371">
    <property type="entry name" value="Mucin-15"/>
</dbReference>
<evidence type="ECO:0000256" key="1">
    <source>
        <dbReference type="SAM" id="MobiDB-lite"/>
    </source>
</evidence>
<evidence type="ECO:0000256" key="3">
    <source>
        <dbReference type="SAM" id="SignalP"/>
    </source>
</evidence>
<comment type="caution">
    <text evidence="4">The sequence shown here is derived from an EMBL/GenBank/DDBJ whole genome shotgun (WGS) entry which is preliminary data.</text>
</comment>
<dbReference type="EMBL" id="CAWUFR010000278">
    <property type="protein sequence ID" value="CAK6974913.1"/>
    <property type="molecule type" value="Genomic_DNA"/>
</dbReference>
<feature type="compositionally biased region" description="Polar residues" evidence="1">
    <location>
        <begin position="297"/>
        <end position="306"/>
    </location>
</feature>
<feature type="signal peptide" evidence="3">
    <location>
        <begin position="1"/>
        <end position="23"/>
    </location>
</feature>
<feature type="compositionally biased region" description="Low complexity" evidence="1">
    <location>
        <begin position="261"/>
        <end position="294"/>
    </location>
</feature>
<dbReference type="Proteomes" id="UP001314229">
    <property type="component" value="Unassembled WGS sequence"/>
</dbReference>